<feature type="region of interest" description="Disordered" evidence="1">
    <location>
        <begin position="713"/>
        <end position="753"/>
    </location>
</feature>
<feature type="region of interest" description="Disordered" evidence="1">
    <location>
        <begin position="92"/>
        <end position="283"/>
    </location>
</feature>
<feature type="compositionally biased region" description="Basic and acidic residues" evidence="1">
    <location>
        <begin position="95"/>
        <end position="105"/>
    </location>
</feature>
<dbReference type="GeneID" id="54489500"/>
<feature type="region of interest" description="Disordered" evidence="1">
    <location>
        <begin position="657"/>
        <end position="701"/>
    </location>
</feature>
<dbReference type="EMBL" id="ML996579">
    <property type="protein sequence ID" value="KAF2754726.1"/>
    <property type="molecule type" value="Genomic_DNA"/>
</dbReference>
<sequence>MPHTPPRTRASADMLDKQWLETSAAADFLDPNTLPIPKVRKAWERTPQSPFKKGQGRKKVWRRHQIAEPKAGDRLELGTVRVVKKQCLEGGGIAEAKEDVDQFDNKRKRGAAVATRTERKGASPRKRRIARRRTSTVIPRLDLQEHDIPPPEQSTRPTSPVAKTLEAYRDGDEVEDSEPPEQSTRPTSPVAKTLEAYGDGDEVEDGEPCSDPVTTSPIQSQTILNEERSVSPQGYTIQDPSAEASFVSLDDVEPEVEASEHDANEEYDETNEQAPDRLSEQHTYSEQEMFIDEPVEGLSTIYEDETEDDNSLAQVNIIECSDDQAHSILGSDRSRTTDLTVKDETIETTLPIDGPQDVEYVERIIEPPQKDEQQNEESRLGLSLLERDASTVMDESPKPEPVATSVLEHSISQVDDTLANEVEVELVQEVATENAIELSEEIEESESTIIDRTATDDAPADSTATLQITFGGEACATSEDAKAVFENKDQLAEEMFAQTEAAISTPKQNGAVVCKPYIIEGEAASVSTLDETDELTLDSQCADSECVDATNDTVTADEEIASSTDAASIADGLTLDLDLNLAFQSTPRRSPRKAEETVISRLEQLPDDITTDLDADTAILKDFLSRAAASKANRSNIIHKRESLSNRRDSDAIKQALASPRKALEDKDPNSPSPRKKLVKDMPSSRSAKDLLAQDVDDMEDDTMRLDDTMKLDDATIPSTRRSVRTRSSRIPPPSTLPTPNRISIRTSSQEPVVASKKTEAQELALLTRNNTRRNKGSALNAFSRLKKLETETALDSPYHSSDDETTRNLPGRHIRWDEQLAYFQDSEGKSVQLTAALPVPTLVAAEKAAEAVEQGSGTAGDSRKRKSRDSEASSTPKVRRIRGLGASNGTPGKGLLTTVSSFLPDAVQEQQAQSQARVSKEEQRLTKPTKSKRTTKSSAEATTTSPKTPASTPVTQVIATMADATKSAVLAKPKQTKSRLAAPKKVILPGSAADKAASEEKPTSATPARRRARRV</sequence>
<feature type="region of interest" description="Disordered" evidence="1">
    <location>
        <begin position="39"/>
        <end position="62"/>
    </location>
</feature>
<reference evidence="2" key="1">
    <citation type="journal article" date="2020" name="Stud. Mycol.">
        <title>101 Dothideomycetes genomes: a test case for predicting lifestyles and emergence of pathogens.</title>
        <authorList>
            <person name="Haridas S."/>
            <person name="Albert R."/>
            <person name="Binder M."/>
            <person name="Bloem J."/>
            <person name="Labutti K."/>
            <person name="Salamov A."/>
            <person name="Andreopoulos B."/>
            <person name="Baker S."/>
            <person name="Barry K."/>
            <person name="Bills G."/>
            <person name="Bluhm B."/>
            <person name="Cannon C."/>
            <person name="Castanera R."/>
            <person name="Culley D."/>
            <person name="Daum C."/>
            <person name="Ezra D."/>
            <person name="Gonzalez J."/>
            <person name="Henrissat B."/>
            <person name="Kuo A."/>
            <person name="Liang C."/>
            <person name="Lipzen A."/>
            <person name="Lutzoni F."/>
            <person name="Magnuson J."/>
            <person name="Mondo S."/>
            <person name="Nolan M."/>
            <person name="Ohm R."/>
            <person name="Pangilinan J."/>
            <person name="Park H.-J."/>
            <person name="Ramirez L."/>
            <person name="Alfaro M."/>
            <person name="Sun H."/>
            <person name="Tritt A."/>
            <person name="Yoshinaga Y."/>
            <person name="Zwiers L.-H."/>
            <person name="Turgeon B."/>
            <person name="Goodwin S."/>
            <person name="Spatafora J."/>
            <person name="Crous P."/>
            <person name="Grigoriev I."/>
        </authorList>
    </citation>
    <scope>NUCLEOTIDE SEQUENCE</scope>
    <source>
        <strain evidence="2">CBS 121739</strain>
    </source>
</reference>
<protein>
    <submittedName>
        <fullName evidence="2">Uncharacterized protein</fullName>
    </submittedName>
</protein>
<evidence type="ECO:0000313" key="3">
    <source>
        <dbReference type="Proteomes" id="UP000799437"/>
    </source>
</evidence>
<evidence type="ECO:0000313" key="2">
    <source>
        <dbReference type="EMBL" id="KAF2754726.1"/>
    </source>
</evidence>
<feature type="region of interest" description="Disordered" evidence="1">
    <location>
        <begin position="971"/>
        <end position="1016"/>
    </location>
</feature>
<accession>A0A6A6VY32</accession>
<dbReference type="Proteomes" id="UP000799437">
    <property type="component" value="Unassembled WGS sequence"/>
</dbReference>
<gene>
    <name evidence="2" type="ORF">EJ05DRAFT_513658</name>
</gene>
<feature type="compositionally biased region" description="Basic and acidic residues" evidence="1">
    <location>
        <begin position="274"/>
        <end position="283"/>
    </location>
</feature>
<dbReference type="RefSeq" id="XP_033597177.1">
    <property type="nucleotide sequence ID" value="XM_033748446.1"/>
</dbReference>
<keyword evidence="3" id="KW-1185">Reference proteome</keyword>
<feature type="compositionally biased region" description="Low complexity" evidence="1">
    <location>
        <begin position="937"/>
        <end position="955"/>
    </location>
</feature>
<feature type="compositionally biased region" description="Acidic residues" evidence="1">
    <location>
        <begin position="198"/>
        <end position="208"/>
    </location>
</feature>
<dbReference type="AlphaFoldDB" id="A0A6A6VY32"/>
<dbReference type="OrthoDB" id="4207369at2759"/>
<proteinExistence type="predicted"/>
<feature type="compositionally biased region" description="Polar residues" evidence="1">
    <location>
        <begin position="909"/>
        <end position="918"/>
    </location>
</feature>
<feature type="compositionally biased region" description="Polar residues" evidence="1">
    <location>
        <begin position="212"/>
        <end position="239"/>
    </location>
</feature>
<name>A0A6A6VY32_9PEZI</name>
<feature type="region of interest" description="Disordered" evidence="1">
    <location>
        <begin position="852"/>
        <end position="955"/>
    </location>
</feature>
<evidence type="ECO:0000256" key="1">
    <source>
        <dbReference type="SAM" id="MobiDB-lite"/>
    </source>
</evidence>
<feature type="compositionally biased region" description="Basic residues" evidence="1">
    <location>
        <begin position="122"/>
        <end position="134"/>
    </location>
</feature>
<organism evidence="2 3">
    <name type="scientific">Pseudovirgaria hyperparasitica</name>
    <dbReference type="NCBI Taxonomy" id="470096"/>
    <lineage>
        <taxon>Eukaryota</taxon>
        <taxon>Fungi</taxon>
        <taxon>Dikarya</taxon>
        <taxon>Ascomycota</taxon>
        <taxon>Pezizomycotina</taxon>
        <taxon>Dothideomycetes</taxon>
        <taxon>Dothideomycetes incertae sedis</taxon>
        <taxon>Acrospermales</taxon>
        <taxon>Acrospermaceae</taxon>
        <taxon>Pseudovirgaria</taxon>
    </lineage>
</organism>